<keyword evidence="3" id="KW-1185">Reference proteome</keyword>
<comment type="similarity">
    <text evidence="1">Belongs to the MYG1 family.</text>
</comment>
<evidence type="ECO:0000313" key="3">
    <source>
        <dbReference type="Proteomes" id="UP000606193"/>
    </source>
</evidence>
<name>A0ABR7N3L3_9FIRM</name>
<reference evidence="2 3" key="1">
    <citation type="submission" date="2020-08" db="EMBL/GenBank/DDBJ databases">
        <title>Genome public.</title>
        <authorList>
            <person name="Liu C."/>
            <person name="Sun Q."/>
        </authorList>
    </citation>
    <scope>NUCLEOTIDE SEQUENCE [LARGE SCALE GENOMIC DNA]</scope>
    <source>
        <strain evidence="2 3">NSJ-37</strain>
    </source>
</reference>
<dbReference type="PANTHER" id="PTHR11215">
    <property type="entry name" value="METAL DEPENDENT HYDROLASE - RELATED"/>
    <property type="match status" value="1"/>
</dbReference>
<accession>A0ABR7N3L3</accession>
<comment type="caution">
    <text evidence="2">The sequence shown here is derived from an EMBL/GenBank/DDBJ whole genome shotgun (WGS) entry which is preliminary data.</text>
</comment>
<protein>
    <submittedName>
        <fullName evidence="2">MYG1 family protein</fullName>
    </submittedName>
</protein>
<organism evidence="2 3">
    <name type="scientific">Jutongia huaianensis</name>
    <dbReference type="NCBI Taxonomy" id="2763668"/>
    <lineage>
        <taxon>Bacteria</taxon>
        <taxon>Bacillati</taxon>
        <taxon>Bacillota</taxon>
        <taxon>Clostridia</taxon>
        <taxon>Lachnospirales</taxon>
        <taxon>Lachnospiraceae</taxon>
        <taxon>Jutongia</taxon>
    </lineage>
</organism>
<gene>
    <name evidence="2" type="ORF">H8704_11280</name>
</gene>
<dbReference type="PANTHER" id="PTHR11215:SF1">
    <property type="entry name" value="MYG1 EXONUCLEASE"/>
    <property type="match status" value="1"/>
</dbReference>
<evidence type="ECO:0000313" key="2">
    <source>
        <dbReference type="EMBL" id="MBC8563203.1"/>
    </source>
</evidence>
<evidence type="ECO:0000256" key="1">
    <source>
        <dbReference type="ARBA" id="ARBA00010105"/>
    </source>
</evidence>
<dbReference type="InterPro" id="IPR003226">
    <property type="entry name" value="MYG1_exonuclease"/>
</dbReference>
<sequence>MIEFEKEVTGLVPDHGFTHGAKFHADDVFSTAFLRLLNPAIEVTRGFDVPEDFDGIVYDIGRGKYDHHQQDKDIRENGVPYAAFGLLWREFGTCFLTEQEAADFDEKFIQPLDESDNTGSENILSELMEKFNPGWDSDASYDDRFWEAEAFAEKILIRYIESIQGLRRASDVVKKAMEESDGEILILPCYVPWKRDVIGSSYQFTVYPSNRGGYSVQGVPKSKEDRSLVCDFPKEWWGCDPSELPGVSGVATARFCHATGFMGAADTKEDAIKMAVISLEQNR</sequence>
<dbReference type="Pfam" id="PF03690">
    <property type="entry name" value="MYG1_exonuc"/>
    <property type="match status" value="1"/>
</dbReference>
<dbReference type="Proteomes" id="UP000606193">
    <property type="component" value="Unassembled WGS sequence"/>
</dbReference>
<dbReference type="EMBL" id="JACRSX010000017">
    <property type="protein sequence ID" value="MBC8563203.1"/>
    <property type="molecule type" value="Genomic_DNA"/>
</dbReference>
<dbReference type="RefSeq" id="WP_249298335.1">
    <property type="nucleotide sequence ID" value="NZ_JACRSX010000017.1"/>
</dbReference>
<proteinExistence type="inferred from homology"/>